<evidence type="ECO:0000313" key="1">
    <source>
        <dbReference type="EMBL" id="PSK99215.1"/>
    </source>
</evidence>
<evidence type="ECO:0000313" key="2">
    <source>
        <dbReference type="Proteomes" id="UP000240708"/>
    </source>
</evidence>
<dbReference type="EMBL" id="PYGF01000017">
    <property type="protein sequence ID" value="PSK99215.1"/>
    <property type="molecule type" value="Genomic_DNA"/>
</dbReference>
<proteinExistence type="predicted"/>
<dbReference type="AlphaFoldDB" id="A0A2P8DPR0"/>
<comment type="caution">
    <text evidence="1">The sequence shown here is derived from an EMBL/GenBank/DDBJ whole genome shotgun (WGS) entry which is preliminary data.</text>
</comment>
<gene>
    <name evidence="1" type="ORF">CLV48_1171</name>
</gene>
<dbReference type="Proteomes" id="UP000240708">
    <property type="component" value="Unassembled WGS sequence"/>
</dbReference>
<sequence length="41" mass="4876">MQWSLERIIPQGILGDNQKMRLIKEYLTKVKSEKLSKTKRS</sequence>
<accession>A0A2P8DPR0</accession>
<keyword evidence="2" id="KW-1185">Reference proteome</keyword>
<reference evidence="1 2" key="1">
    <citation type="submission" date="2018-03" db="EMBL/GenBank/DDBJ databases">
        <title>Genomic Encyclopedia of Archaeal and Bacterial Type Strains, Phase II (KMG-II): from individual species to whole genera.</title>
        <authorList>
            <person name="Goeker M."/>
        </authorList>
    </citation>
    <scope>NUCLEOTIDE SEQUENCE [LARGE SCALE GENOMIC DNA]</scope>
    <source>
        <strain evidence="1 2">DSM 28057</strain>
    </source>
</reference>
<protein>
    <submittedName>
        <fullName evidence="1">Uncharacterized protein</fullName>
    </submittedName>
</protein>
<name>A0A2P8DPR0_9BACT</name>
<organism evidence="1 2">
    <name type="scientific">Cecembia rubra</name>
    <dbReference type="NCBI Taxonomy" id="1485585"/>
    <lineage>
        <taxon>Bacteria</taxon>
        <taxon>Pseudomonadati</taxon>
        <taxon>Bacteroidota</taxon>
        <taxon>Cytophagia</taxon>
        <taxon>Cytophagales</taxon>
        <taxon>Cyclobacteriaceae</taxon>
        <taxon>Cecembia</taxon>
    </lineage>
</organism>